<dbReference type="GO" id="GO:0005852">
    <property type="term" value="C:eukaryotic translation initiation factor 3 complex"/>
    <property type="evidence" value="ECO:0007669"/>
    <property type="project" value="InterPro"/>
</dbReference>
<dbReference type="InterPro" id="IPR027516">
    <property type="entry name" value="EIF3C"/>
</dbReference>
<evidence type="ECO:0000256" key="2">
    <source>
        <dbReference type="ARBA" id="ARBA00022540"/>
    </source>
</evidence>
<feature type="compositionally biased region" description="Low complexity" evidence="4">
    <location>
        <begin position="23"/>
        <end position="33"/>
    </location>
</feature>
<dbReference type="OrthoDB" id="29647at2759"/>
<feature type="domain" description="Eukaryotic translation initiation factor 3 subunit C N-terminal" evidence="5">
    <location>
        <begin position="172"/>
        <end position="610"/>
    </location>
</feature>
<evidence type="ECO:0000256" key="4">
    <source>
        <dbReference type="SAM" id="MobiDB-lite"/>
    </source>
</evidence>
<dbReference type="STRING" id="70448.A0A090M7J2"/>
<reference evidence="6 7" key="2">
    <citation type="journal article" date="2014" name="BMC Genomics">
        <title>An improved genome of the model marine alga Ostreococcus tauri unfolds by assessing Illumina de novo assemblies.</title>
        <authorList>
            <person name="Blanc-Mathieu R."/>
            <person name="Verhelst B."/>
            <person name="Derelle E."/>
            <person name="Rombauts S."/>
            <person name="Bouget F.Y."/>
            <person name="Carre I."/>
            <person name="Chateau A."/>
            <person name="Eyre-Walker A."/>
            <person name="Grimsley N."/>
            <person name="Moreau H."/>
            <person name="Piegu B."/>
            <person name="Rivals E."/>
            <person name="Schackwitz W."/>
            <person name="Van de Peer Y."/>
            <person name="Piganeau G."/>
        </authorList>
    </citation>
    <scope>NUCLEOTIDE SEQUENCE [LARGE SCALE GENOMIC DNA]</scope>
    <source>
        <strain evidence="7">OTTH 0595 / CCAP 157/2 / RCC745</strain>
    </source>
</reference>
<dbReference type="PANTHER" id="PTHR13937">
    <property type="entry name" value="EUKARYOTIC TRANSLATION INITATION FACTOR 3, SUBUNIT 8 EIF3S8 -RELATED"/>
    <property type="match status" value="1"/>
</dbReference>
<proteinExistence type="predicted"/>
<dbReference type="FunCoup" id="A0A090M7J2">
    <property type="interactions" value="1886"/>
</dbReference>
<dbReference type="Pfam" id="PF05470">
    <property type="entry name" value="eIF-3c_N"/>
    <property type="match status" value="2"/>
</dbReference>
<evidence type="ECO:0000259" key="5">
    <source>
        <dbReference type="Pfam" id="PF05470"/>
    </source>
</evidence>
<keyword evidence="2 6" id="KW-0396">Initiation factor</keyword>
<dbReference type="KEGG" id="ota:OT_ostta02g02570"/>
<feature type="region of interest" description="Disordered" evidence="4">
    <location>
        <begin position="795"/>
        <end position="821"/>
    </location>
</feature>
<dbReference type="RefSeq" id="XP_022840763.1">
    <property type="nucleotide sequence ID" value="XM_022985073.1"/>
</dbReference>
<evidence type="ECO:0000313" key="7">
    <source>
        <dbReference type="Proteomes" id="UP000009170"/>
    </source>
</evidence>
<dbReference type="InterPro" id="IPR008905">
    <property type="entry name" value="EIF3C_N_dom"/>
</dbReference>
<protein>
    <submittedName>
        <fullName evidence="6">Eukaryotic translation initiation factor 3 subunit C, N-terminal domain</fullName>
    </submittedName>
</protein>
<evidence type="ECO:0000313" key="6">
    <source>
        <dbReference type="EMBL" id="CEG01047.1"/>
    </source>
</evidence>
<dbReference type="GO" id="GO:0003723">
    <property type="term" value="F:RNA binding"/>
    <property type="evidence" value="ECO:0007669"/>
    <property type="project" value="InterPro"/>
</dbReference>
<feature type="domain" description="Eukaryotic translation initiation factor 3 subunit C N-terminal" evidence="5">
    <location>
        <begin position="47"/>
        <end position="165"/>
    </location>
</feature>
<feature type="compositionally biased region" description="Basic and acidic residues" evidence="4">
    <location>
        <begin position="173"/>
        <end position="182"/>
    </location>
</feature>
<dbReference type="EMBL" id="CAID01000002">
    <property type="protein sequence ID" value="CEG01047.1"/>
    <property type="molecule type" value="Genomic_DNA"/>
</dbReference>
<comment type="caution">
    <text evidence="6">The sequence shown here is derived from an EMBL/GenBank/DDBJ whole genome shotgun (WGS) entry which is preliminary data.</text>
</comment>
<feature type="region of interest" description="Disordered" evidence="4">
    <location>
        <begin position="169"/>
        <end position="205"/>
    </location>
</feature>
<organism evidence="6 7">
    <name type="scientific">Ostreococcus tauri</name>
    <name type="common">Marine green alga</name>
    <dbReference type="NCBI Taxonomy" id="70448"/>
    <lineage>
        <taxon>Eukaryota</taxon>
        <taxon>Viridiplantae</taxon>
        <taxon>Chlorophyta</taxon>
        <taxon>Mamiellophyceae</taxon>
        <taxon>Mamiellales</taxon>
        <taxon>Bathycoccaceae</taxon>
        <taxon>Ostreococcus</taxon>
    </lineage>
</organism>
<keyword evidence="3" id="KW-0648">Protein biosynthesis</keyword>
<dbReference type="GO" id="GO:0031369">
    <property type="term" value="F:translation initiation factor binding"/>
    <property type="evidence" value="ECO:0007669"/>
    <property type="project" value="InterPro"/>
</dbReference>
<evidence type="ECO:0000256" key="1">
    <source>
        <dbReference type="ARBA" id="ARBA00022490"/>
    </source>
</evidence>
<dbReference type="AlphaFoldDB" id="A0A090M7J2"/>
<name>A0A090M7J2_OSTTA</name>
<reference evidence="7" key="1">
    <citation type="journal article" date="2006" name="Proc. Natl. Acad. Sci. U.S.A.">
        <title>Genome analysis of the smallest free-living eukaryote Ostreococcus tauri unveils many unique features.</title>
        <authorList>
            <person name="Derelle E."/>
            <person name="Ferraz C."/>
            <person name="Rombauts S."/>
            <person name="Rouze P."/>
            <person name="Worden A.Z."/>
            <person name="Robbens S."/>
            <person name="Partensky F."/>
            <person name="Degroeve S."/>
            <person name="Echeynie S."/>
            <person name="Cooke R."/>
            <person name="Saeys Y."/>
            <person name="Wuyts J."/>
            <person name="Jabbari K."/>
            <person name="Bowler C."/>
            <person name="Panaud O."/>
            <person name="Piegu B."/>
            <person name="Ball S.G."/>
            <person name="Ral J.-P."/>
            <person name="Bouget F.-Y."/>
            <person name="Piganeau G."/>
            <person name="De Baets B."/>
            <person name="Picard A."/>
            <person name="Delseny M."/>
            <person name="Demaille J."/>
            <person name="Van de Peer Y."/>
            <person name="Moreau H."/>
        </authorList>
    </citation>
    <scope>NUCLEOTIDE SEQUENCE [LARGE SCALE GENOMIC DNA]</scope>
    <source>
        <strain evidence="7">OTTH 0595 / CCAP 157/2 / RCC745</strain>
    </source>
</reference>
<keyword evidence="1" id="KW-0963">Cytoplasm</keyword>
<evidence type="ECO:0000256" key="3">
    <source>
        <dbReference type="ARBA" id="ARBA00022917"/>
    </source>
</evidence>
<dbReference type="PANTHER" id="PTHR13937:SF0">
    <property type="entry name" value="EUKARYOTIC TRANSLATION INITIATION FACTOR 3 SUBUNIT C-RELATED"/>
    <property type="match status" value="1"/>
</dbReference>
<gene>
    <name evidence="6" type="ORF">OT_ostta02g02570</name>
</gene>
<dbReference type="InParanoid" id="A0A090M7J2"/>
<dbReference type="Proteomes" id="UP000009170">
    <property type="component" value="Unassembled WGS sequence"/>
</dbReference>
<dbReference type="GeneID" id="9832636"/>
<feature type="region of interest" description="Disordered" evidence="4">
    <location>
        <begin position="1"/>
        <end position="62"/>
    </location>
</feature>
<dbReference type="GO" id="GO:0003743">
    <property type="term" value="F:translation initiation factor activity"/>
    <property type="evidence" value="ECO:0007669"/>
    <property type="project" value="UniProtKB-KW"/>
</dbReference>
<keyword evidence="7" id="KW-1185">Reference proteome</keyword>
<accession>A0A090M7J2</accession>
<sequence length="858" mass="96637">MASKFWGGSDSSSADESSENVSDDYTSTTSSSDDSSDDSDRGPSKYLQDESSDSSEDERRVIRSSKQKHFEMLKQSSRELQRVAAGRDWTSVIGSLESFHKHFLKSTQASIRAESSSKIFVRTLVSLSEVLDACSHEVDFKKQMSTTQAKAFNSLSQRVKKHMRALSPADIEAASRSRKIDIESESESADSTDTIDGTRDNPTAESDKLMQDIMNMPKEDVTFDMIDSKLKEIATSRGKKGVDRMRSVEQLRYVSSLSKCAAQEVEILLHIISAQFDLNGSMSTYMATPVWRNCVNDVLCVLQTLETNDNILLVDGSELEPRPSNDEIMAGAIIQLRGSLCAFAERIDDEYTKSLQCLDAHTKEYINRLQDEGALLLLLHQVSNFYESRNSHNAVSLSLRVLERIHCKRTASYNALKKYTDSRIQSSASVSGGHICDNGEMVEKTDVFVTNFRFPSCELHARIESLSAYIFNYGEERAKARALLCQIFNEALCGHLRSAKELLLMSHLQESIQLMDISTQILFNRAVAQLGVCAFELGEFDEAFVFLCDLFTSGRTKELLAQGMTQPRFNERSAEQDKLERRRQLPKHQHINLDFLESIFLVCAMLLEVSGLLNVKKTRVYPRYFSRIMDQYNRQPFTGPPDNTRDTVMAATKMLLVGDYKGASGLLLNLPAWNSLSPSALHVLTILDERLKIETIRVYLQQFADQYASASVHILAQMVSLTNESVCSIISSMIADADIPAVFDSVTQSLQLSRVHHNQLQSAASAFTEKVLVLLDANERAFDRHIGTENISYYDEDESRTRRQAKSAPEPEEYQTRRLRSENARGRFITADLHDGIVKAKQRDSYGHFSRKQIHCDS</sequence>